<accession>A0A0X8VED5</accession>
<dbReference type="InterPro" id="IPR018709">
    <property type="entry name" value="CoA_activase_DUF2229"/>
</dbReference>
<organism evidence="4 6">
    <name type="scientific">Anaerotignum propionicum DSM 1682</name>
    <dbReference type="NCBI Taxonomy" id="991789"/>
    <lineage>
        <taxon>Bacteria</taxon>
        <taxon>Bacillati</taxon>
        <taxon>Bacillota</taxon>
        <taxon>Clostridia</taxon>
        <taxon>Lachnospirales</taxon>
        <taxon>Anaerotignaceae</taxon>
        <taxon>Anaerotignum</taxon>
    </lineage>
</organism>
<reference evidence="5" key="2">
    <citation type="submission" date="2016-01" db="EMBL/GenBank/DDBJ databases">
        <authorList>
            <person name="Poehlein A."/>
            <person name="Schlien K."/>
            <person name="Gottschalk G."/>
            <person name="Buckel W."/>
            <person name="Daniel R."/>
        </authorList>
    </citation>
    <scope>NUCLEOTIDE SEQUENCE [LARGE SCALE GENOMIC DNA]</scope>
    <source>
        <strain evidence="5">X2</strain>
    </source>
</reference>
<dbReference type="InterPro" id="IPR002731">
    <property type="entry name" value="ATPase_BadF"/>
</dbReference>
<reference evidence="3 5" key="1">
    <citation type="journal article" date="2016" name="Genome Announc.">
        <title>Complete Genome Sequence of the Amino Acid-Fermenting Clostridium propionicum X2 (DSM 1682).</title>
        <authorList>
            <person name="Poehlein A."/>
            <person name="Schlien K."/>
            <person name="Chowdhury N.P."/>
            <person name="Gottschalk G."/>
            <person name="Buckel W."/>
            <person name="Daniel R."/>
        </authorList>
    </citation>
    <scope>NUCLEOTIDE SEQUENCE [LARGE SCALE GENOMIC DNA]</scope>
    <source>
        <strain evidence="3 5">X2</strain>
    </source>
</reference>
<dbReference type="InterPro" id="IPR051805">
    <property type="entry name" value="Dehydratase_Activator_Redct"/>
</dbReference>
<proteinExistence type="predicted"/>
<evidence type="ECO:0000259" key="1">
    <source>
        <dbReference type="Pfam" id="PF01869"/>
    </source>
</evidence>
<evidence type="ECO:0000313" key="3">
    <source>
        <dbReference type="EMBL" id="AMJ42244.1"/>
    </source>
</evidence>
<reference evidence="4" key="4">
    <citation type="submission" date="2016-11" db="EMBL/GenBank/DDBJ databases">
        <authorList>
            <person name="Varghese N."/>
            <person name="Submissions S."/>
        </authorList>
    </citation>
    <scope>NUCLEOTIDE SEQUENCE</scope>
    <source>
        <strain evidence="4">DSM 1682</strain>
    </source>
</reference>
<evidence type="ECO:0000313" key="4">
    <source>
        <dbReference type="EMBL" id="SHE54682.1"/>
    </source>
</evidence>
<feature type="domain" description="ATPase BadF/BadG/BcrA/BcrD type" evidence="1">
    <location>
        <begin position="15"/>
        <end position="224"/>
    </location>
</feature>
<dbReference type="EMBL" id="FQUA01000003">
    <property type="protein sequence ID" value="SHE54682.1"/>
    <property type="molecule type" value="Genomic_DNA"/>
</dbReference>
<dbReference type="CDD" id="cd24035">
    <property type="entry name" value="ASKHA_NBD_O66634-like_rpt2"/>
    <property type="match status" value="1"/>
</dbReference>
<dbReference type="Pfam" id="PF09989">
    <property type="entry name" value="DUF2229"/>
    <property type="match status" value="1"/>
</dbReference>
<evidence type="ECO:0000313" key="6">
    <source>
        <dbReference type="Proteomes" id="UP000184204"/>
    </source>
</evidence>
<dbReference type="KEGG" id="cpro:CPRO_26960"/>
<dbReference type="SUPFAM" id="SSF53067">
    <property type="entry name" value="Actin-like ATPase domain"/>
    <property type="match status" value="2"/>
</dbReference>
<dbReference type="Proteomes" id="UP000184204">
    <property type="component" value="Unassembled WGS sequence"/>
</dbReference>
<evidence type="ECO:0000313" key="5">
    <source>
        <dbReference type="Proteomes" id="UP000068026"/>
    </source>
</evidence>
<protein>
    <submittedName>
        <fullName evidence="3">Activator of (R)-2-hydroxyglutaryl-CoA dehydratase</fullName>
    </submittedName>
    <submittedName>
        <fullName evidence="4">CoA-substrate-specific enzyme activase, putative</fullName>
    </submittedName>
</protein>
<evidence type="ECO:0000259" key="2">
    <source>
        <dbReference type="Pfam" id="PF09989"/>
    </source>
</evidence>
<dbReference type="EMBL" id="CP014223">
    <property type="protein sequence ID" value="AMJ42244.1"/>
    <property type="molecule type" value="Genomic_DNA"/>
</dbReference>
<feature type="domain" description="ATPase BadF/BadG/BcrA/BcrD type" evidence="1">
    <location>
        <begin position="329"/>
        <end position="583"/>
    </location>
</feature>
<dbReference type="Gene3D" id="3.30.420.40">
    <property type="match status" value="4"/>
</dbReference>
<gene>
    <name evidence="3" type="primary">hgdC_2</name>
    <name evidence="3" type="ORF">CPRO_26960</name>
    <name evidence="4" type="ORF">SAMN02745151_01061</name>
</gene>
<feature type="domain" description="DUF2229" evidence="2">
    <location>
        <begin position="678"/>
        <end position="897"/>
    </location>
</feature>
<dbReference type="Proteomes" id="UP000068026">
    <property type="component" value="Chromosome"/>
</dbReference>
<name>A0A0X8VED5_ANAPI</name>
<keyword evidence="5" id="KW-1185">Reference proteome</keyword>
<reference evidence="6" key="3">
    <citation type="submission" date="2016-11" db="EMBL/GenBank/DDBJ databases">
        <authorList>
            <person name="Jaros S."/>
            <person name="Januszkiewicz K."/>
            <person name="Wedrychowicz H."/>
        </authorList>
    </citation>
    <scope>NUCLEOTIDE SEQUENCE [LARGE SCALE GENOMIC DNA]</scope>
    <source>
        <strain evidence="6">DSM 1682</strain>
    </source>
</reference>
<dbReference type="InterPro" id="IPR043129">
    <property type="entry name" value="ATPase_NBD"/>
</dbReference>
<dbReference type="PANTHER" id="PTHR32329:SF4">
    <property type="entry name" value="ACTIVATOR OF 2-HYDROXYACYL-COA DEHYDRATASE"/>
    <property type="match status" value="1"/>
</dbReference>
<dbReference type="Pfam" id="PF01869">
    <property type="entry name" value="BcrAD_BadFG"/>
    <property type="match status" value="2"/>
</dbReference>
<dbReference type="PANTHER" id="PTHR32329">
    <property type="entry name" value="BIFUNCTIONAL PROTEIN [INCLUDES 2-HYDROXYACYL-COA DEHYDRATASE (N-TER) AND ITS ACTIVATOR DOMAIN (C_TERM)-RELATED"/>
    <property type="match status" value="1"/>
</dbReference>
<sequence length="1441" mass="160041">MKYHDGSMGNTYKMGIDIGSTTVKVVLVDQEMEMVFCCYRRHFSEIKKTVMTIIKEAKEELGEASFSVMITGSGGVSLAKSIEVEFIQEVVATARALETMAPLTDVAIELGGEDAKIIYFDNGNVEQRMNGVCAGGTGSFIDQMASLLQTDATGLNELAKGQTVIYPIASRCGVFAKTDIQPLINEGAKREDLAASIFQAVVNQTIAGLACGKPIRGHVAFLGGPLHFLSELRGRFIETLKLTEETAIIPENSHLFAAYGTAVSCKGEANFNFTSILKKLYEKGEMSAEVGRLEPLFYNEREYDIFKERHDQNKVKRTPISTYHGDAFLGIDAGSTTTKVALVAEDGSLLYSFYAGNEGNPLGVVTKSLNEMYDLMPEDVVIRNSCVTGYGEGLLKEALMIDLGYIETVAHYKAAQFFRPDVDFILDIGGQDMKCIRIKDHVIDSVLLNEACSSGCGSFIETFAKSLNYGVADFAKIALFAKHPIDLGSRCTVFMNSRVKQAQKEGADVSDISAGLAYSVIKNALLKVIKIADPQSMGKSMVVQGGTFYNDAVLKSFEMISGKQAVRPDIAGIMGAFGAGLIARDKYETGFQTTLISQEAMNTLEVHSSMARCQACTNHCLLTINRFNGDRRFITGNRCERGLGKEKNQNPAPNLYEYKRHRLFDYEPLSVEEAKRGTVGIPRVLNMWEDYPFWYTFFTKLGYRVVLSPNSSKGIFEKGMESIPSESVCYPAKLVHGHIMYLIEQGVDMIFYPGVVYERRDSIAADNNYNCPIVASYNENIKNNMEELQEKDIVFMNPFLAMDKIETVLKRLTEEFEPLGCDKKEIKEAVYDGWNEWSQFRRDMHDKGEETLQYMKEKGMIGIILGGRPYHADPEINHGIPELIAGYNIAVLTEDSVAHLGKAKRPTVVRDQWTYHSRLYESAAFATTQENLEYVQLNSFGCGLDAVTTDEVKAILNASGKIYTVLKIDEVNNLGAARIRIRSLIAALEDRREKGVSLKEGDASLHRVLFTKEMKEKYTILCPQMSPIHFNILQPAMQACGYNLEIMEAMDRSAIDTGLKYVNNDACYPALITIGQLMNGLFSGKYDLNRTALLISQTGGGCRATNYIALIRKALENAGMPNIPVISINPVGLEKNPGFQIGLGMMNKAIQALVYGDVFMRVLYRTRPYEKVKGSANALYEKWNEKVKKDVATGKFRTYAENIRGIIRAFDELELIDVKKPRVGVVGEILVKFHPTANNDLVNLLEREGAEAVVPDLLTFGLYCCYNATQKEKYLGGSAKSRIIADMVAKVIEQYQKPMISALKVSKRFDSPQDIRELGKYAEKVVSLCNQTGEGWFLTAEMIELIHTGVANIVCTQPFGCLPNHVVGKGVIKELRKQYPLSNVVAIDYDPGASEINQLNRIKLMLASANKNLEAVRSNTLSKAHSLEQAAFRVKEDERSY</sequence>
<dbReference type="CDD" id="cd24034">
    <property type="entry name" value="ASKHA_NBD_O66634-like_rpt1"/>
    <property type="match status" value="1"/>
</dbReference>